<evidence type="ECO:0000313" key="2">
    <source>
        <dbReference type="EMBL" id="JAA70049.1"/>
    </source>
</evidence>
<feature type="compositionally biased region" description="Basic and acidic residues" evidence="1">
    <location>
        <begin position="136"/>
        <end position="147"/>
    </location>
</feature>
<name>A0A0K8RHQ6_IXORI</name>
<feature type="compositionally biased region" description="Basic and acidic residues" evidence="1">
    <location>
        <begin position="87"/>
        <end position="123"/>
    </location>
</feature>
<feature type="compositionally biased region" description="Basic and acidic residues" evidence="1">
    <location>
        <begin position="202"/>
        <end position="220"/>
    </location>
</feature>
<feature type="compositionally biased region" description="Basic and acidic residues" evidence="1">
    <location>
        <begin position="156"/>
        <end position="188"/>
    </location>
</feature>
<sequence>MIQVPQSKWDKDDFESEEEDVKATQPISTVGKPASVIKNVSTKPSNTVKYTEKESETPEKVQKVTKEVSHEVLQHEIKSSKNIASSEKGKTKDRDHLVLEKENPEKRKSNTQPEKDSNLDRVNEQGNFKSLSQSSKETRTSDKHDSTRGSSNKDFTPNRDKKTDYESREHSSSKRRDERNESTRRKDSPSWSKDSASGQKTKPREERDLAKKGTGDYKKK</sequence>
<evidence type="ECO:0000256" key="1">
    <source>
        <dbReference type="SAM" id="MobiDB-lite"/>
    </source>
</evidence>
<dbReference type="AlphaFoldDB" id="A0A0K8RHQ6"/>
<feature type="region of interest" description="Disordered" evidence="1">
    <location>
        <begin position="1"/>
        <end position="220"/>
    </location>
</feature>
<accession>A0A0K8RHQ6</accession>
<organism evidence="2">
    <name type="scientific">Ixodes ricinus</name>
    <name type="common">Common tick</name>
    <name type="synonym">Acarus ricinus</name>
    <dbReference type="NCBI Taxonomy" id="34613"/>
    <lineage>
        <taxon>Eukaryota</taxon>
        <taxon>Metazoa</taxon>
        <taxon>Ecdysozoa</taxon>
        <taxon>Arthropoda</taxon>
        <taxon>Chelicerata</taxon>
        <taxon>Arachnida</taxon>
        <taxon>Acari</taxon>
        <taxon>Parasitiformes</taxon>
        <taxon>Ixodida</taxon>
        <taxon>Ixodoidea</taxon>
        <taxon>Ixodidae</taxon>
        <taxon>Ixodinae</taxon>
        <taxon>Ixodes</taxon>
    </lineage>
</organism>
<proteinExistence type="evidence at transcript level"/>
<feature type="compositionally biased region" description="Basic and acidic residues" evidence="1">
    <location>
        <begin position="50"/>
        <end position="79"/>
    </location>
</feature>
<feature type="compositionally biased region" description="Polar residues" evidence="1">
    <location>
        <begin position="38"/>
        <end position="49"/>
    </location>
</feature>
<reference evidence="2" key="1">
    <citation type="submission" date="2012-12" db="EMBL/GenBank/DDBJ databases">
        <title>Identification and characterization of a phenylalanine ammonia-lyase gene family in Isatis indigotica Fort.</title>
        <authorList>
            <person name="Liu Q."/>
            <person name="Chen J."/>
            <person name="Zhou X."/>
            <person name="Di P."/>
            <person name="Xiao Y."/>
            <person name="Xuan H."/>
            <person name="Zhang L."/>
            <person name="Chen W."/>
        </authorList>
    </citation>
    <scope>NUCLEOTIDE SEQUENCE</scope>
    <source>
        <tissue evidence="2">Salivary gland</tissue>
    </source>
</reference>
<protein>
    <submittedName>
        <fullName evidence="2">Putative e3 ubiquitin-protein ligase rbbp6</fullName>
    </submittedName>
</protein>
<feature type="compositionally biased region" description="Polar residues" evidence="1">
    <location>
        <begin position="124"/>
        <end position="135"/>
    </location>
</feature>
<dbReference type="EMBL" id="GADI01003759">
    <property type="protein sequence ID" value="JAA70049.1"/>
    <property type="molecule type" value="mRNA"/>
</dbReference>
<feature type="compositionally biased region" description="Polar residues" evidence="1">
    <location>
        <begin position="189"/>
        <end position="200"/>
    </location>
</feature>